<dbReference type="SUPFAM" id="SSF102829">
    <property type="entry name" value="Cell division protein ZapA-like"/>
    <property type="match status" value="1"/>
</dbReference>
<dbReference type="RefSeq" id="WP_154533767.1">
    <property type="nucleotide sequence ID" value="NZ_VUNG01000010.1"/>
</dbReference>
<protein>
    <submittedName>
        <fullName evidence="1">Cell division protein ZapA</fullName>
    </submittedName>
</protein>
<reference evidence="1 2" key="1">
    <citation type="submission" date="2019-08" db="EMBL/GenBank/DDBJ databases">
        <title>In-depth cultivation of the pig gut microbiome towards novel bacterial diversity and tailored functional studies.</title>
        <authorList>
            <person name="Wylensek D."/>
            <person name="Hitch T.C.A."/>
            <person name="Clavel T."/>
        </authorList>
    </citation>
    <scope>NUCLEOTIDE SEQUENCE [LARGE SCALE GENOMIC DNA]</scope>
    <source>
        <strain evidence="1 2">LKV-178-WT-2A</strain>
    </source>
</reference>
<accession>A0A7K0KFE7</accession>
<evidence type="ECO:0000313" key="2">
    <source>
        <dbReference type="Proteomes" id="UP000438914"/>
    </source>
</evidence>
<keyword evidence="1" id="KW-0131">Cell cycle</keyword>
<dbReference type="EMBL" id="VUNG01000010">
    <property type="protein sequence ID" value="MST84185.1"/>
    <property type="molecule type" value="Genomic_DNA"/>
</dbReference>
<keyword evidence="1" id="KW-0132">Cell division</keyword>
<dbReference type="AlphaFoldDB" id="A0A7K0KFE7"/>
<gene>
    <name evidence="1" type="ORF">FYJ73_05810</name>
</gene>
<comment type="caution">
    <text evidence="1">The sequence shown here is derived from an EMBL/GenBank/DDBJ whole genome shotgun (WGS) entry which is preliminary data.</text>
</comment>
<dbReference type="InterPro" id="IPR007838">
    <property type="entry name" value="Cell_div_ZapA-like"/>
</dbReference>
<organism evidence="1 2">
    <name type="scientific">Hallella mizrahii</name>
    <dbReference type="NCBI Taxonomy" id="2606637"/>
    <lineage>
        <taxon>Bacteria</taxon>
        <taxon>Pseudomonadati</taxon>
        <taxon>Bacteroidota</taxon>
        <taxon>Bacteroidia</taxon>
        <taxon>Bacteroidales</taxon>
        <taxon>Prevotellaceae</taxon>
        <taxon>Hallella</taxon>
    </lineage>
</organism>
<name>A0A7K0KFE7_9BACT</name>
<proteinExistence type="predicted"/>
<dbReference type="GO" id="GO:0051301">
    <property type="term" value="P:cell division"/>
    <property type="evidence" value="ECO:0007669"/>
    <property type="project" value="UniProtKB-KW"/>
</dbReference>
<keyword evidence="2" id="KW-1185">Reference proteome</keyword>
<dbReference type="Pfam" id="PF05164">
    <property type="entry name" value="ZapA"/>
    <property type="match status" value="1"/>
</dbReference>
<sequence>MTEETEKITIRLHIYDTDISVTVPRKDEALYRRDAELINERLNAYYGQFKRFKSDKEIHYFAMIDIGLRLQELLQRNDTKPYNDLLKQLTSEIEDVLGCGKENVQESK</sequence>
<dbReference type="InterPro" id="IPR036192">
    <property type="entry name" value="Cell_div_ZapA-like_sf"/>
</dbReference>
<evidence type="ECO:0000313" key="1">
    <source>
        <dbReference type="EMBL" id="MST84185.1"/>
    </source>
</evidence>
<dbReference type="Proteomes" id="UP000438914">
    <property type="component" value="Unassembled WGS sequence"/>
</dbReference>